<keyword evidence="2" id="KW-0808">Transferase</keyword>
<keyword evidence="4" id="KW-0418">Kinase</keyword>
<feature type="domain" description="Protein kinase" evidence="6">
    <location>
        <begin position="1"/>
        <end position="122"/>
    </location>
</feature>
<organism evidence="7 8">
    <name type="scientific">Dictyobacter formicarum</name>
    <dbReference type="NCBI Taxonomy" id="2778368"/>
    <lineage>
        <taxon>Bacteria</taxon>
        <taxon>Bacillati</taxon>
        <taxon>Chloroflexota</taxon>
        <taxon>Ktedonobacteria</taxon>
        <taxon>Ktedonobacterales</taxon>
        <taxon>Dictyobacteraceae</taxon>
        <taxon>Dictyobacter</taxon>
    </lineage>
</organism>
<evidence type="ECO:0000256" key="2">
    <source>
        <dbReference type="ARBA" id="ARBA00022679"/>
    </source>
</evidence>
<dbReference type="EMBL" id="BNJJ01000032">
    <property type="protein sequence ID" value="GHO89170.1"/>
    <property type="molecule type" value="Genomic_DNA"/>
</dbReference>
<dbReference type="InterPro" id="IPR000719">
    <property type="entry name" value="Prot_kinase_dom"/>
</dbReference>
<accession>A0ABQ3VSJ0</accession>
<dbReference type="PANTHER" id="PTHR24351">
    <property type="entry name" value="RIBOSOMAL PROTEIN S6 KINASE"/>
    <property type="match status" value="1"/>
</dbReference>
<dbReference type="Pfam" id="PF00069">
    <property type="entry name" value="Pkinase"/>
    <property type="match status" value="1"/>
</dbReference>
<evidence type="ECO:0000256" key="3">
    <source>
        <dbReference type="ARBA" id="ARBA00022741"/>
    </source>
</evidence>
<evidence type="ECO:0000256" key="5">
    <source>
        <dbReference type="ARBA" id="ARBA00022840"/>
    </source>
</evidence>
<gene>
    <name evidence="7" type="ORF">KSZ_71760</name>
</gene>
<dbReference type="PROSITE" id="PS50011">
    <property type="entry name" value="PROTEIN_KINASE_DOM"/>
    <property type="match status" value="1"/>
</dbReference>
<keyword evidence="5" id="KW-0067">ATP-binding</keyword>
<name>A0ABQ3VSJ0_9CHLR</name>
<dbReference type="Gene3D" id="1.10.510.10">
    <property type="entry name" value="Transferase(Phosphotransferase) domain 1"/>
    <property type="match status" value="1"/>
</dbReference>
<evidence type="ECO:0000256" key="1">
    <source>
        <dbReference type="ARBA" id="ARBA00022527"/>
    </source>
</evidence>
<reference evidence="7 8" key="1">
    <citation type="journal article" date="2021" name="Int. J. Syst. Evol. Microbiol.">
        <title>Reticulibacter mediterranei gen. nov., sp. nov., within the new family Reticulibacteraceae fam. nov., and Ktedonospora formicarum gen. nov., sp. nov., Ktedonobacter robiniae sp. nov., Dictyobacter formicarum sp. nov. and Dictyobacter arantiisoli sp. nov., belonging to the class Ktedonobacteria.</title>
        <authorList>
            <person name="Yabe S."/>
            <person name="Zheng Y."/>
            <person name="Wang C.M."/>
            <person name="Sakai Y."/>
            <person name="Abe K."/>
            <person name="Yokota A."/>
            <person name="Donadio S."/>
            <person name="Cavaletti L."/>
            <person name="Monciardini P."/>
        </authorList>
    </citation>
    <scope>NUCLEOTIDE SEQUENCE [LARGE SCALE GENOMIC DNA]</scope>
    <source>
        <strain evidence="7 8">SOSP1-9</strain>
    </source>
</reference>
<keyword evidence="8" id="KW-1185">Reference proteome</keyword>
<keyword evidence="3" id="KW-0547">Nucleotide-binding</keyword>
<dbReference type="SUPFAM" id="SSF56112">
    <property type="entry name" value="Protein kinase-like (PK-like)"/>
    <property type="match status" value="1"/>
</dbReference>
<dbReference type="InterPro" id="IPR011009">
    <property type="entry name" value="Kinase-like_dom_sf"/>
</dbReference>
<evidence type="ECO:0000259" key="6">
    <source>
        <dbReference type="PROSITE" id="PS50011"/>
    </source>
</evidence>
<sequence length="122" mass="13553">MSRESGYFLVMGLIDGTNLRHYLRARRVLAVDRVVVIAHDVALGLGAAHRHNIVHRGVKSQDIMLGRDGSIKVVDFSLASDLSRDRRAEDMTPTDMALSMYMYSAPGMKSSVQQPMCMGWVS</sequence>
<comment type="caution">
    <text evidence="7">The sequence shown here is derived from an EMBL/GenBank/DDBJ whole genome shotgun (WGS) entry which is preliminary data.</text>
</comment>
<evidence type="ECO:0000256" key="4">
    <source>
        <dbReference type="ARBA" id="ARBA00022777"/>
    </source>
</evidence>
<keyword evidence="1" id="KW-0723">Serine/threonine-protein kinase</keyword>
<proteinExistence type="predicted"/>
<protein>
    <recommendedName>
        <fullName evidence="6">Protein kinase domain-containing protein</fullName>
    </recommendedName>
</protein>
<evidence type="ECO:0000313" key="8">
    <source>
        <dbReference type="Proteomes" id="UP000635565"/>
    </source>
</evidence>
<dbReference type="Proteomes" id="UP000635565">
    <property type="component" value="Unassembled WGS sequence"/>
</dbReference>
<evidence type="ECO:0000313" key="7">
    <source>
        <dbReference type="EMBL" id="GHO89170.1"/>
    </source>
</evidence>